<gene>
    <name evidence="1" type="ORF">WJ0W_005302</name>
</gene>
<evidence type="ECO:0000313" key="2">
    <source>
        <dbReference type="Proteomes" id="UP001154322"/>
    </source>
</evidence>
<accession>A0ABN8UAJ3</accession>
<organism evidence="1 2">
    <name type="scientific">Paenibacillus melissococcoides</name>
    <dbReference type="NCBI Taxonomy" id="2912268"/>
    <lineage>
        <taxon>Bacteria</taxon>
        <taxon>Bacillati</taxon>
        <taxon>Bacillota</taxon>
        <taxon>Bacilli</taxon>
        <taxon>Bacillales</taxon>
        <taxon>Paenibacillaceae</taxon>
        <taxon>Paenibacillus</taxon>
    </lineage>
</organism>
<sequence>MEDRQFTIPSFDSFDPKAAKRFMEETFAKYRMCKVMRYAVREAAVTMKYEAKEHGATNRVGDPTGSIAAHNADKANECLAFCEVIESLVDQLEPDEQLLIRERYMKGARITDTNVYSFAFDPPISAVTYGHIRKRAFQKLLHAFQYVFPGHMSNHC</sequence>
<dbReference type="Proteomes" id="UP001154322">
    <property type="component" value="Unassembled WGS sequence"/>
</dbReference>
<protein>
    <submittedName>
        <fullName evidence="1">ArpU family transcriptional regulator</fullName>
    </submittedName>
</protein>
<dbReference type="EMBL" id="CALYLO010000008">
    <property type="protein sequence ID" value="CAH8248047.1"/>
    <property type="molecule type" value="Genomic_DNA"/>
</dbReference>
<name>A0ABN8UAJ3_9BACL</name>
<evidence type="ECO:0000313" key="1">
    <source>
        <dbReference type="EMBL" id="CAH8248047.1"/>
    </source>
</evidence>
<keyword evidence="2" id="KW-1185">Reference proteome</keyword>
<proteinExistence type="predicted"/>
<dbReference type="RefSeq" id="WP_213428436.1">
    <property type="nucleotide sequence ID" value="NZ_AP031286.1"/>
</dbReference>
<reference evidence="1" key="1">
    <citation type="submission" date="2022-06" db="EMBL/GenBank/DDBJ databases">
        <authorList>
            <person name="Dietemann V."/>
            <person name="Ory F."/>
            <person name="Dainat B."/>
            <person name="Oberhansli S."/>
        </authorList>
    </citation>
    <scope>NUCLEOTIDE SEQUENCE</scope>
    <source>
        <strain evidence="1">Ena-SAMPLE-TAB-26-04-2022-14:26:32:270-5432</strain>
    </source>
</reference>
<comment type="caution">
    <text evidence="1">The sequence shown here is derived from an EMBL/GenBank/DDBJ whole genome shotgun (WGS) entry which is preliminary data.</text>
</comment>